<dbReference type="AlphaFoldDB" id="A0A2K1KZU5"/>
<dbReference type="EnsemblPlants" id="Pp3c2_1871V3.1">
    <property type="protein sequence ID" value="Pp3c2_1871V3.1"/>
    <property type="gene ID" value="Pp3c2_1871"/>
</dbReference>
<evidence type="ECO:0000313" key="3">
    <source>
        <dbReference type="Proteomes" id="UP000006727"/>
    </source>
</evidence>
<protein>
    <submittedName>
        <fullName evidence="1 2">Uncharacterized protein</fullName>
    </submittedName>
</protein>
<dbReference type="Gramene" id="Pp3c2_1871V3.1">
    <property type="protein sequence ID" value="Pp3c2_1871V3.1"/>
    <property type="gene ID" value="Pp3c2_1871"/>
</dbReference>
<reference evidence="1 3" key="1">
    <citation type="journal article" date="2008" name="Science">
        <title>The Physcomitrella genome reveals evolutionary insights into the conquest of land by plants.</title>
        <authorList>
            <person name="Rensing S."/>
            <person name="Lang D."/>
            <person name="Zimmer A."/>
            <person name="Terry A."/>
            <person name="Salamov A."/>
            <person name="Shapiro H."/>
            <person name="Nishiyama T."/>
            <person name="Perroud P.-F."/>
            <person name="Lindquist E."/>
            <person name="Kamisugi Y."/>
            <person name="Tanahashi T."/>
            <person name="Sakakibara K."/>
            <person name="Fujita T."/>
            <person name="Oishi K."/>
            <person name="Shin-I T."/>
            <person name="Kuroki Y."/>
            <person name="Toyoda A."/>
            <person name="Suzuki Y."/>
            <person name="Hashimoto A."/>
            <person name="Yamaguchi K."/>
            <person name="Sugano A."/>
            <person name="Kohara Y."/>
            <person name="Fujiyama A."/>
            <person name="Anterola A."/>
            <person name="Aoki S."/>
            <person name="Ashton N."/>
            <person name="Barbazuk W.B."/>
            <person name="Barker E."/>
            <person name="Bennetzen J."/>
            <person name="Bezanilla M."/>
            <person name="Blankenship R."/>
            <person name="Cho S.H."/>
            <person name="Dutcher S."/>
            <person name="Estelle M."/>
            <person name="Fawcett J.A."/>
            <person name="Gundlach H."/>
            <person name="Hanada K."/>
            <person name="Heyl A."/>
            <person name="Hicks K.A."/>
            <person name="Hugh J."/>
            <person name="Lohr M."/>
            <person name="Mayer K."/>
            <person name="Melkozernov A."/>
            <person name="Murata T."/>
            <person name="Nelson D."/>
            <person name="Pils B."/>
            <person name="Prigge M."/>
            <person name="Reiss B."/>
            <person name="Renner T."/>
            <person name="Rombauts S."/>
            <person name="Rushton P."/>
            <person name="Sanderfoot A."/>
            <person name="Schween G."/>
            <person name="Shiu S.-H."/>
            <person name="Stueber K."/>
            <person name="Theodoulou F.L."/>
            <person name="Tu H."/>
            <person name="Van de Peer Y."/>
            <person name="Verrier P.J."/>
            <person name="Waters E."/>
            <person name="Wood A."/>
            <person name="Yang L."/>
            <person name="Cove D."/>
            <person name="Cuming A."/>
            <person name="Hasebe M."/>
            <person name="Lucas S."/>
            <person name="Mishler D.B."/>
            <person name="Reski R."/>
            <person name="Grigoriev I."/>
            <person name="Quatrano R.S."/>
            <person name="Boore J.L."/>
        </authorList>
    </citation>
    <scope>NUCLEOTIDE SEQUENCE [LARGE SCALE GENOMIC DNA]</scope>
    <source>
        <strain evidence="2 3">cv. Gransden 2004</strain>
    </source>
</reference>
<evidence type="ECO:0000313" key="2">
    <source>
        <dbReference type="EnsemblPlants" id="Pp3c2_1871V3.1"/>
    </source>
</evidence>
<sequence>MVPHPLVAPSRGVHRVVPGTRRPPRCVRFHVGAVLVWLIKSIKFIKKLVKWALLLQKYGFEVMHQTYIINLNTNILSHNPSFSKKDLIKV</sequence>
<dbReference type="Proteomes" id="UP000006727">
    <property type="component" value="Chromosome 2"/>
</dbReference>
<reference evidence="1 3" key="2">
    <citation type="journal article" date="2018" name="Plant J.">
        <title>The Physcomitrella patens chromosome-scale assembly reveals moss genome structure and evolution.</title>
        <authorList>
            <person name="Lang D."/>
            <person name="Ullrich K.K."/>
            <person name="Murat F."/>
            <person name="Fuchs J."/>
            <person name="Jenkins J."/>
            <person name="Haas F.B."/>
            <person name="Piednoel M."/>
            <person name="Gundlach H."/>
            <person name="Van Bel M."/>
            <person name="Meyberg R."/>
            <person name="Vives C."/>
            <person name="Morata J."/>
            <person name="Symeonidi A."/>
            <person name="Hiss M."/>
            <person name="Muchero W."/>
            <person name="Kamisugi Y."/>
            <person name="Saleh O."/>
            <person name="Blanc G."/>
            <person name="Decker E.L."/>
            <person name="van Gessel N."/>
            <person name="Grimwood J."/>
            <person name="Hayes R.D."/>
            <person name="Graham S.W."/>
            <person name="Gunter L.E."/>
            <person name="McDaniel S.F."/>
            <person name="Hoernstein S.N.W."/>
            <person name="Larsson A."/>
            <person name="Li F.W."/>
            <person name="Perroud P.F."/>
            <person name="Phillips J."/>
            <person name="Ranjan P."/>
            <person name="Rokshar D.S."/>
            <person name="Rothfels C.J."/>
            <person name="Schneider L."/>
            <person name="Shu S."/>
            <person name="Stevenson D.W."/>
            <person name="Thummler F."/>
            <person name="Tillich M."/>
            <person name="Villarreal Aguilar J.C."/>
            <person name="Widiez T."/>
            <person name="Wong G.K."/>
            <person name="Wymore A."/>
            <person name="Zhang Y."/>
            <person name="Zimmer A.D."/>
            <person name="Quatrano R.S."/>
            <person name="Mayer K.F.X."/>
            <person name="Goodstein D."/>
            <person name="Casacuberta J.M."/>
            <person name="Vandepoele K."/>
            <person name="Reski R."/>
            <person name="Cuming A.C."/>
            <person name="Tuskan G.A."/>
            <person name="Maumus F."/>
            <person name="Salse J."/>
            <person name="Schmutz J."/>
            <person name="Rensing S.A."/>
        </authorList>
    </citation>
    <scope>NUCLEOTIDE SEQUENCE [LARGE SCALE GENOMIC DNA]</scope>
    <source>
        <strain evidence="2 3">cv. Gransden 2004</strain>
    </source>
</reference>
<gene>
    <name evidence="1" type="ORF">PHYPA_002061</name>
</gene>
<dbReference type="EMBL" id="ABEU02000002">
    <property type="protein sequence ID" value="PNR59270.1"/>
    <property type="molecule type" value="Genomic_DNA"/>
</dbReference>
<proteinExistence type="predicted"/>
<name>A0A2K1KZU5_PHYPA</name>
<organism evidence="1">
    <name type="scientific">Physcomitrium patens</name>
    <name type="common">Spreading-leaved earth moss</name>
    <name type="synonym">Physcomitrella patens</name>
    <dbReference type="NCBI Taxonomy" id="3218"/>
    <lineage>
        <taxon>Eukaryota</taxon>
        <taxon>Viridiplantae</taxon>
        <taxon>Streptophyta</taxon>
        <taxon>Embryophyta</taxon>
        <taxon>Bryophyta</taxon>
        <taxon>Bryophytina</taxon>
        <taxon>Bryopsida</taxon>
        <taxon>Funariidae</taxon>
        <taxon>Funariales</taxon>
        <taxon>Funariaceae</taxon>
        <taxon>Physcomitrium</taxon>
    </lineage>
</organism>
<evidence type="ECO:0000313" key="1">
    <source>
        <dbReference type="EMBL" id="PNR59270.1"/>
    </source>
</evidence>
<keyword evidence="3" id="KW-1185">Reference proteome</keyword>
<reference evidence="2" key="3">
    <citation type="submission" date="2020-12" db="UniProtKB">
        <authorList>
            <consortium name="EnsemblPlants"/>
        </authorList>
    </citation>
    <scope>IDENTIFICATION</scope>
</reference>
<dbReference type="InParanoid" id="A0A2K1KZU5"/>
<accession>A0A2K1KZU5</accession>